<evidence type="ECO:0000256" key="2">
    <source>
        <dbReference type="SAM" id="MobiDB-lite"/>
    </source>
</evidence>
<dbReference type="AlphaFoldDB" id="H6WBB9"/>
<organism evidence="3">
    <name type="scientific">Vaucheria litorea</name>
    <name type="common">Yellow-green alga</name>
    <dbReference type="NCBI Taxonomy" id="109269"/>
    <lineage>
        <taxon>Eukaryota</taxon>
        <taxon>Sar</taxon>
        <taxon>Stramenopiles</taxon>
        <taxon>Ochrophyta</taxon>
        <taxon>PX clade</taxon>
        <taxon>Xanthophyceae</taxon>
        <taxon>Vaucheriales</taxon>
        <taxon>Vaucheriaceae</taxon>
        <taxon>Vaucheria</taxon>
    </lineage>
</organism>
<name>H6WBB9_VAULI</name>
<sequence>MEMYSELSSRESEKSPNVSVPEKTTDDRDEREYSESEQSFHLEIPEEAPSSNKNTDQEEEDHTKELEGDLGTLLASLGSTARAKIARLSLLSLANSEASEVSIDLGKPLTVELEASIMAMLANVGVDANIRASIGRLSLARRQKEQEQLSVIKENDALKDEKSNESRSDQSELRCRLSSLGRRISNGSIKRDGSSLSDSSILSALEIFKNTELTISTEDLFNFAGIGSEQMKQISFSIRSLLLELFDSDSTSIGSKIESEVMRNLTERLEGRFEEGSIEKMISVLRGNASNVSTLMKMQEIIYGISNDEENLKQKMKDLVERIRSSVFGYLTKHEIAVVRMVISALEAVDEQFRVDIEKAKSSRERFKNIKTLCKTAEDVIELEARNQENVLKKEEILKTVSNIREEVRHFQEGLKMASERRKDLEGRIEEQKRAKEERKKRRKLIKTFKATKIELENAEKEAESDLQLFRLQMNIGQWSKSRPMKITKTHISVPFSLPHTPHTLLEVSFFIDPSNNQVVRKGIASVHAEFDKTKRSITRRLEPNSKELSRALFSMDEGIFRDGTGIVYRGMEKVQRVDQISGAIQLVSWAVARTKALVNEVSEIEANKIVWIDPSVDQKTLTFGVEVATDWTKSRKVELNFLASLSDGCVLSVSKVGGNLSPETLEGLYDVLDRCGFKRMAGMVALDGSFASIGRCVKAVEVFINS</sequence>
<keyword evidence="1" id="KW-0175">Coiled coil</keyword>
<dbReference type="EMBL" id="JQ062438">
    <property type="protein sequence ID" value="AFA52607.1"/>
    <property type="molecule type" value="Genomic_DNA"/>
</dbReference>
<accession>H6WBB9</accession>
<evidence type="ECO:0000313" key="3">
    <source>
        <dbReference type="EMBL" id="AFA52607.1"/>
    </source>
</evidence>
<reference evidence="3" key="1">
    <citation type="journal article" date="2012" name="Mol. Biol. Evol.">
        <title>Transcriptomic Evidence for the Expression of Horizontally Transferred Algal Nuclear Genes in the Photosynthetic Sea Slug, Elysia chlorotica.</title>
        <authorList>
            <person name="Pierce S.K."/>
            <person name="Fang X."/>
            <person name="Schwartz J.A."/>
            <person name="Jiang X."/>
            <person name="Zhao W."/>
            <person name="Curtis N.E."/>
            <person name="Kocot K.M."/>
            <person name="Yang B."/>
            <person name="Wang J."/>
        </authorList>
    </citation>
    <scope>NUCLEOTIDE SEQUENCE</scope>
</reference>
<feature type="compositionally biased region" description="Basic and acidic residues" evidence="2">
    <location>
        <begin position="23"/>
        <end position="44"/>
    </location>
</feature>
<evidence type="ECO:0000256" key="1">
    <source>
        <dbReference type="SAM" id="Coils"/>
    </source>
</evidence>
<protein>
    <submittedName>
        <fullName evidence="3">Uncharacterized protein</fullName>
    </submittedName>
</protein>
<proteinExistence type="predicted"/>
<feature type="region of interest" description="Disordered" evidence="2">
    <location>
        <begin position="1"/>
        <end position="65"/>
    </location>
</feature>
<feature type="coiled-coil region" evidence="1">
    <location>
        <begin position="415"/>
        <end position="473"/>
    </location>
</feature>